<evidence type="ECO:0000313" key="4">
    <source>
        <dbReference type="Proteomes" id="UP001500016"/>
    </source>
</evidence>
<feature type="region of interest" description="Disordered" evidence="1">
    <location>
        <begin position="1"/>
        <end position="27"/>
    </location>
</feature>
<sequence length="351" mass="37195">MESVSTPPAAPAPAPSPSHGTFLGPHHLLYQPDTPEGFVLGSAAPVRQRFVFSAELPGEHPLFTDVAAPFHDLLLPVESLRQSALFAARQYFRVPERRHAVIAEGGATVTDLPPWRRTSAAPGTPLALELELTPVDVVRGVPRGLEADAVVSIGGRRCATARARLVFATPGVYRGHRAAGLRDSGPAAAHERDSTSPGAPGPHQVGRVSARNVVLGPPVEDTAGDEGGEGELVFPVDSRAALEALPGLPGELPPALFLEASRQACLVAAAERHGFAPGHALMTHWHASFRGFAEPGHPLWCEVRHHVPADGAGPAPARDAEDRPTSDWRLHFSQGNRTVARVHATVLQDCR</sequence>
<feature type="domain" description="A-factor biosynthesis hotdog" evidence="2">
    <location>
        <begin position="48"/>
        <end position="164"/>
    </location>
</feature>
<feature type="domain" description="A-factor biosynthesis hotdog" evidence="2">
    <location>
        <begin position="205"/>
        <end position="346"/>
    </location>
</feature>
<keyword evidence="4" id="KW-1185">Reference proteome</keyword>
<proteinExistence type="predicted"/>
<comment type="caution">
    <text evidence="3">The sequence shown here is derived from an EMBL/GenBank/DDBJ whole genome shotgun (WGS) entry which is preliminary data.</text>
</comment>
<dbReference type="Pfam" id="PF03756">
    <property type="entry name" value="AfsA"/>
    <property type="match status" value="2"/>
</dbReference>
<feature type="region of interest" description="Disordered" evidence="1">
    <location>
        <begin position="178"/>
        <end position="210"/>
    </location>
</feature>
<dbReference type="RefSeq" id="WP_344528804.1">
    <property type="nucleotide sequence ID" value="NZ_BAAAPE010000008.1"/>
</dbReference>
<dbReference type="Proteomes" id="UP001500016">
    <property type="component" value="Unassembled WGS sequence"/>
</dbReference>
<evidence type="ECO:0000259" key="2">
    <source>
        <dbReference type="Pfam" id="PF03756"/>
    </source>
</evidence>
<gene>
    <name evidence="3" type="ORF">GCM10009801_33570</name>
</gene>
<evidence type="ECO:0000256" key="1">
    <source>
        <dbReference type="SAM" id="MobiDB-lite"/>
    </source>
</evidence>
<dbReference type="InterPro" id="IPR005509">
    <property type="entry name" value="AfsA_hotdog_dom"/>
</dbReference>
<name>A0ABN2VYC6_9ACTN</name>
<reference evidence="3 4" key="1">
    <citation type="journal article" date="2019" name="Int. J. Syst. Evol. Microbiol.">
        <title>The Global Catalogue of Microorganisms (GCM) 10K type strain sequencing project: providing services to taxonomists for standard genome sequencing and annotation.</title>
        <authorList>
            <consortium name="The Broad Institute Genomics Platform"/>
            <consortium name="The Broad Institute Genome Sequencing Center for Infectious Disease"/>
            <person name="Wu L."/>
            <person name="Ma J."/>
        </authorList>
    </citation>
    <scope>NUCLEOTIDE SEQUENCE [LARGE SCALE GENOMIC DNA]</scope>
    <source>
        <strain evidence="3 4">JCM 15478</strain>
    </source>
</reference>
<organism evidence="3 4">
    <name type="scientific">Streptomyces albiaxialis</name>
    <dbReference type="NCBI Taxonomy" id="329523"/>
    <lineage>
        <taxon>Bacteria</taxon>
        <taxon>Bacillati</taxon>
        <taxon>Actinomycetota</taxon>
        <taxon>Actinomycetes</taxon>
        <taxon>Kitasatosporales</taxon>
        <taxon>Streptomycetaceae</taxon>
        <taxon>Streptomyces</taxon>
    </lineage>
</organism>
<accession>A0ABN2VYC6</accession>
<protein>
    <recommendedName>
        <fullName evidence="2">A-factor biosynthesis hotdog domain-containing protein</fullName>
    </recommendedName>
</protein>
<evidence type="ECO:0000313" key="3">
    <source>
        <dbReference type="EMBL" id="GAA2077456.1"/>
    </source>
</evidence>
<dbReference type="EMBL" id="BAAAPE010000008">
    <property type="protein sequence ID" value="GAA2077456.1"/>
    <property type="molecule type" value="Genomic_DNA"/>
</dbReference>